<dbReference type="InterPro" id="IPR025213">
    <property type="entry name" value="Sim4_Fta2"/>
</dbReference>
<dbReference type="Pfam" id="PF13095">
    <property type="entry name" value="FTA2"/>
    <property type="match status" value="1"/>
</dbReference>
<dbReference type="AlphaFoldDB" id="A0AAJ0C5C7"/>
<name>A0AAJ0C5C7_9PEZI</name>
<accession>A0AAJ0C5C7</accession>
<dbReference type="Proteomes" id="UP001244011">
    <property type="component" value="Unassembled WGS sequence"/>
</dbReference>
<evidence type="ECO:0000313" key="1">
    <source>
        <dbReference type="EMBL" id="KAK1770469.1"/>
    </source>
</evidence>
<keyword evidence="2" id="KW-1185">Reference proteome</keyword>
<reference evidence="1" key="1">
    <citation type="submission" date="2023-06" db="EMBL/GenBank/DDBJ databases">
        <title>Genome-scale phylogeny and comparative genomics of the fungal order Sordariales.</title>
        <authorList>
            <consortium name="Lawrence Berkeley National Laboratory"/>
            <person name="Hensen N."/>
            <person name="Bonometti L."/>
            <person name="Westerberg I."/>
            <person name="Brannstrom I.O."/>
            <person name="Guillou S."/>
            <person name="Cros-Aarteil S."/>
            <person name="Calhoun S."/>
            <person name="Haridas S."/>
            <person name="Kuo A."/>
            <person name="Mondo S."/>
            <person name="Pangilinan J."/>
            <person name="Riley R."/>
            <person name="Labutti K."/>
            <person name="Andreopoulos B."/>
            <person name="Lipzen A."/>
            <person name="Chen C."/>
            <person name="Yanf M."/>
            <person name="Daum C."/>
            <person name="Ng V."/>
            <person name="Clum A."/>
            <person name="Steindorff A."/>
            <person name="Ohm R."/>
            <person name="Martin F."/>
            <person name="Silar P."/>
            <person name="Natvig D."/>
            <person name="Lalanne C."/>
            <person name="Gautier V."/>
            <person name="Ament-Velasquez S.L."/>
            <person name="Kruys A."/>
            <person name="Hutchinson M.I."/>
            <person name="Powell A.J."/>
            <person name="Barry K."/>
            <person name="Miller A.N."/>
            <person name="Grigoriev I.V."/>
            <person name="Debuchy R."/>
            <person name="Gladieux P."/>
            <person name="Thoren M.H."/>
            <person name="Johannesson H."/>
        </authorList>
    </citation>
    <scope>NUCLEOTIDE SEQUENCE</scope>
    <source>
        <strain evidence="1">8032-3</strain>
    </source>
</reference>
<dbReference type="EMBL" id="MU839000">
    <property type="protein sequence ID" value="KAK1770469.1"/>
    <property type="molecule type" value="Genomic_DNA"/>
</dbReference>
<gene>
    <name evidence="1" type="ORF">QBC33DRAFT_600640</name>
</gene>
<evidence type="ECO:0000313" key="2">
    <source>
        <dbReference type="Proteomes" id="UP001244011"/>
    </source>
</evidence>
<sequence length="262" mass="29907">MFPTYLPPAKLSPMPEVEGPKIQPFVFDIDNDIGLLDPIAAEGDDEEDLYHHYEFFSAECRAFGRLKEAGREDLAVKCHGYFLLKEEHEKMIEEKYKIVPADWDIEDGRKDATSKDGLYRPIRAIVKDFIPGGVDFHPRQIPQMLHNLISLQNLGITAGDLRSNQYVNGILVDLSHSRTTPHPTLTPGMVPDDWNEEEGQTQGLIWHRALLSWQYSKRLRSDKTAAPKSRHDLEGRVSRCDPRVYDWKASKAGGVRKPKRCT</sequence>
<organism evidence="1 2">
    <name type="scientific">Phialemonium atrogriseum</name>
    <dbReference type="NCBI Taxonomy" id="1093897"/>
    <lineage>
        <taxon>Eukaryota</taxon>
        <taxon>Fungi</taxon>
        <taxon>Dikarya</taxon>
        <taxon>Ascomycota</taxon>
        <taxon>Pezizomycotina</taxon>
        <taxon>Sordariomycetes</taxon>
        <taxon>Sordariomycetidae</taxon>
        <taxon>Cephalothecales</taxon>
        <taxon>Cephalothecaceae</taxon>
        <taxon>Phialemonium</taxon>
    </lineage>
</organism>
<dbReference type="GeneID" id="85315274"/>
<dbReference type="RefSeq" id="XP_060286682.1">
    <property type="nucleotide sequence ID" value="XM_060432087.1"/>
</dbReference>
<comment type="caution">
    <text evidence="1">The sequence shown here is derived from an EMBL/GenBank/DDBJ whole genome shotgun (WGS) entry which is preliminary data.</text>
</comment>
<proteinExistence type="predicted"/>
<protein>
    <submittedName>
        <fullName evidence="1">Kinetochore Sim4 complex subunit FTA2-domain-containing protein</fullName>
    </submittedName>
</protein>